<proteinExistence type="predicted"/>
<keyword evidence="5" id="KW-1185">Reference proteome</keyword>
<dbReference type="EMBL" id="ML119647">
    <property type="protein sequence ID" value="RPA87381.1"/>
    <property type="molecule type" value="Genomic_DNA"/>
</dbReference>
<organism evidence="3 5">
    <name type="scientific">Ascobolus immersus RN42</name>
    <dbReference type="NCBI Taxonomy" id="1160509"/>
    <lineage>
        <taxon>Eukaryota</taxon>
        <taxon>Fungi</taxon>
        <taxon>Dikarya</taxon>
        <taxon>Ascomycota</taxon>
        <taxon>Pezizomycotina</taxon>
        <taxon>Pezizomycetes</taxon>
        <taxon>Pezizales</taxon>
        <taxon>Ascobolaceae</taxon>
        <taxon>Ascobolus</taxon>
    </lineage>
</organism>
<feature type="compositionally biased region" description="Low complexity" evidence="2">
    <location>
        <begin position="1"/>
        <end position="25"/>
    </location>
</feature>
<feature type="region of interest" description="Disordered" evidence="2">
    <location>
        <begin position="1"/>
        <end position="98"/>
    </location>
</feature>
<feature type="coiled-coil region" evidence="1">
    <location>
        <begin position="300"/>
        <end position="355"/>
    </location>
</feature>
<reference evidence="3 5" key="1">
    <citation type="journal article" date="2018" name="Nat. Ecol. Evol.">
        <title>Pezizomycetes genomes reveal the molecular basis of ectomycorrhizal truffle lifestyle.</title>
        <authorList>
            <person name="Murat C."/>
            <person name="Payen T."/>
            <person name="Noel B."/>
            <person name="Kuo A."/>
            <person name="Morin E."/>
            <person name="Chen J."/>
            <person name="Kohler A."/>
            <person name="Krizsan K."/>
            <person name="Balestrini R."/>
            <person name="Da Silva C."/>
            <person name="Montanini B."/>
            <person name="Hainaut M."/>
            <person name="Levati E."/>
            <person name="Barry K.W."/>
            <person name="Belfiori B."/>
            <person name="Cichocki N."/>
            <person name="Clum A."/>
            <person name="Dockter R.B."/>
            <person name="Fauchery L."/>
            <person name="Guy J."/>
            <person name="Iotti M."/>
            <person name="Le Tacon F."/>
            <person name="Lindquist E.A."/>
            <person name="Lipzen A."/>
            <person name="Malagnac F."/>
            <person name="Mello A."/>
            <person name="Molinier V."/>
            <person name="Miyauchi S."/>
            <person name="Poulain J."/>
            <person name="Riccioni C."/>
            <person name="Rubini A."/>
            <person name="Sitrit Y."/>
            <person name="Splivallo R."/>
            <person name="Traeger S."/>
            <person name="Wang M."/>
            <person name="Zifcakova L."/>
            <person name="Wipf D."/>
            <person name="Zambonelli A."/>
            <person name="Paolocci F."/>
            <person name="Nowrousian M."/>
            <person name="Ottonello S."/>
            <person name="Baldrian P."/>
            <person name="Spatafora J.W."/>
            <person name="Henrissat B."/>
            <person name="Nagy L.G."/>
            <person name="Aury J.M."/>
            <person name="Wincker P."/>
            <person name="Grigoriev I.V."/>
            <person name="Bonfante P."/>
            <person name="Martin F.M."/>
        </authorList>
    </citation>
    <scope>NUCLEOTIDE SEQUENCE [LARGE SCALE GENOMIC DNA]</scope>
    <source>
        <strain evidence="3 5">RN42</strain>
    </source>
</reference>
<dbReference type="STRING" id="1160509.A0A3N4HVU1"/>
<dbReference type="Proteomes" id="UP000275078">
    <property type="component" value="Unassembled WGS sequence"/>
</dbReference>
<evidence type="ECO:0000313" key="4">
    <source>
        <dbReference type="EMBL" id="RPA87381.1"/>
    </source>
</evidence>
<dbReference type="Gene3D" id="1.20.5.340">
    <property type="match status" value="1"/>
</dbReference>
<keyword evidence="1" id="KW-0175">Coiled coil</keyword>
<feature type="compositionally biased region" description="Polar residues" evidence="2">
    <location>
        <begin position="53"/>
        <end position="66"/>
    </location>
</feature>
<feature type="compositionally biased region" description="Polar residues" evidence="2">
    <location>
        <begin position="26"/>
        <end position="40"/>
    </location>
</feature>
<gene>
    <name evidence="4" type="ORF">BJ508DRAFT_321251</name>
    <name evidence="3" type="ORF">BJ508DRAFT_329750</name>
</gene>
<evidence type="ECO:0000313" key="5">
    <source>
        <dbReference type="Proteomes" id="UP000275078"/>
    </source>
</evidence>
<evidence type="ECO:0000256" key="2">
    <source>
        <dbReference type="SAM" id="MobiDB-lite"/>
    </source>
</evidence>
<dbReference type="EMBL" id="ML119718">
    <property type="protein sequence ID" value="RPA77983.1"/>
    <property type="molecule type" value="Genomic_DNA"/>
</dbReference>
<sequence length="377" mass="41128">MATGTRASTRRSATNPSNTNGSSSNIQHASDSSSPAIPSQESDKSVSEPAPDPSSTNSDVDSSTAGPTRKRKANDTGDSGVANYKGRKPGGQSFTKGDGERLLDAMAVVLPIGTMQWESCAALYTELSAPFQRNPREGPFLKDKFNEQIRTFNSKQTGSTARTPLCIRAKEIEDLIAEKHAMKTLNDAAGEDMESEEVDGDEAGLPDDDLGYHGRSIEEVMNELEAESSRQQNIRSTATTMSPFTTRQPTTALSSPAVPRITPILQQSTRNGRNGGNDRHMEALIQSMNNDHGLGATMMASTLEQRLNRVEKKKERLEEKVEELREQLWTMRGNYDTVVRENDMLKRENQKLQADLAGLGIGTVNNPSGTWASQLLP</sequence>
<evidence type="ECO:0000313" key="3">
    <source>
        <dbReference type="EMBL" id="RPA77983.1"/>
    </source>
</evidence>
<dbReference type="PANTHER" id="PTHR34409:SF1">
    <property type="entry name" value="MYB-LIKE DOMAIN-CONTAINING PROTEIN"/>
    <property type="match status" value="1"/>
</dbReference>
<dbReference type="AlphaFoldDB" id="A0A3N4HVU1"/>
<evidence type="ECO:0000256" key="1">
    <source>
        <dbReference type="SAM" id="Coils"/>
    </source>
</evidence>
<protein>
    <submittedName>
        <fullName evidence="3">Uncharacterized protein</fullName>
    </submittedName>
</protein>
<name>A0A3N4HVU1_ASCIM</name>
<dbReference type="PANTHER" id="PTHR34409">
    <property type="entry name" value="SET DOMAIN-CONTAINING PROTEIN"/>
    <property type="match status" value="1"/>
</dbReference>
<accession>A0A3N4HVU1</accession>